<dbReference type="STRING" id="765257.A0A0D0A9R8"/>
<name>A0A0D0A9R8_9AGAM</name>
<accession>A0A0D0A9R8</accession>
<evidence type="ECO:0000259" key="1">
    <source>
        <dbReference type="Pfam" id="PF06985"/>
    </source>
</evidence>
<evidence type="ECO:0000313" key="2">
    <source>
        <dbReference type="EMBL" id="KIK28738.1"/>
    </source>
</evidence>
<dbReference type="OrthoDB" id="2157530at2759"/>
<dbReference type="InterPro" id="IPR052895">
    <property type="entry name" value="HetReg/Transcr_Mod"/>
</dbReference>
<feature type="domain" description="Heterokaryon incompatibility" evidence="1">
    <location>
        <begin position="21"/>
        <end position="102"/>
    </location>
</feature>
<protein>
    <submittedName>
        <fullName evidence="2">Unplaced genomic scaffold scaffold_7, whole genome shotgun sequence</fullName>
    </submittedName>
</protein>
<keyword evidence="3" id="KW-1185">Reference proteome</keyword>
<dbReference type="AlphaFoldDB" id="A0A0D0A9R8"/>
<organism evidence="2 3">
    <name type="scientific">Pisolithus microcarpus 441</name>
    <dbReference type="NCBI Taxonomy" id="765257"/>
    <lineage>
        <taxon>Eukaryota</taxon>
        <taxon>Fungi</taxon>
        <taxon>Dikarya</taxon>
        <taxon>Basidiomycota</taxon>
        <taxon>Agaricomycotina</taxon>
        <taxon>Agaricomycetes</taxon>
        <taxon>Agaricomycetidae</taxon>
        <taxon>Boletales</taxon>
        <taxon>Sclerodermatineae</taxon>
        <taxon>Pisolithaceae</taxon>
        <taxon>Pisolithus</taxon>
    </lineage>
</organism>
<evidence type="ECO:0000313" key="3">
    <source>
        <dbReference type="Proteomes" id="UP000054018"/>
    </source>
</evidence>
<proteinExistence type="predicted"/>
<dbReference type="InterPro" id="IPR010730">
    <property type="entry name" value="HET"/>
</dbReference>
<sequence length="408" mass="45770">MSVDTDQSLETGRWRVSSLVSQHKGEYIWMDAICIDQDSEQDKREQIPHMVKIFRDSAGTVAFGKLTPDDEFSELVHTYETDSGEKKAWVNNWFERVWTYQELRLPQRILFLSGKKVFTGEEIYYAILIMSPFLSSPHQRLSVQSVLNGVSPRSKLNTQRALQQASARQSSIDVDKVYGVLGAVDEPLRQLRLDYSVPRSMALLDLMFLMPHGDILDTLTFNRLPPNRGVHDAEHWSGMMDLDEPTEHPSYETDHYMGENARVARIGDRIFTLVDQASLWSVTIPGVGAKSQLVDAAAVDQEWTHIGAVTSQLGIVGDFSQVQKSPEYAEAVERAGRSARANFPQESDLFIIASDIRKLPAKSGAIPDNRLGDDRLFGQPLTVLVCRSKANRSFHYGVVVTEDVVIGG</sequence>
<dbReference type="PANTHER" id="PTHR24148:SF64">
    <property type="entry name" value="HETEROKARYON INCOMPATIBILITY DOMAIN-CONTAINING PROTEIN"/>
    <property type="match status" value="1"/>
</dbReference>
<reference evidence="2 3" key="1">
    <citation type="submission" date="2014-04" db="EMBL/GenBank/DDBJ databases">
        <authorList>
            <consortium name="DOE Joint Genome Institute"/>
            <person name="Kuo A."/>
            <person name="Kohler A."/>
            <person name="Costa M.D."/>
            <person name="Nagy L.G."/>
            <person name="Floudas D."/>
            <person name="Copeland A."/>
            <person name="Barry K.W."/>
            <person name="Cichocki N."/>
            <person name="Veneault-Fourrey C."/>
            <person name="LaButti K."/>
            <person name="Lindquist E.A."/>
            <person name="Lipzen A."/>
            <person name="Lundell T."/>
            <person name="Morin E."/>
            <person name="Murat C."/>
            <person name="Sun H."/>
            <person name="Tunlid A."/>
            <person name="Henrissat B."/>
            <person name="Grigoriev I.V."/>
            <person name="Hibbett D.S."/>
            <person name="Martin F."/>
            <person name="Nordberg H.P."/>
            <person name="Cantor M.N."/>
            <person name="Hua S.X."/>
        </authorList>
    </citation>
    <scope>NUCLEOTIDE SEQUENCE [LARGE SCALE GENOMIC DNA]</scope>
    <source>
        <strain evidence="2 3">441</strain>
    </source>
</reference>
<dbReference type="Pfam" id="PF06985">
    <property type="entry name" value="HET"/>
    <property type="match status" value="1"/>
</dbReference>
<reference evidence="3" key="2">
    <citation type="submission" date="2015-01" db="EMBL/GenBank/DDBJ databases">
        <title>Evolutionary Origins and Diversification of the Mycorrhizal Mutualists.</title>
        <authorList>
            <consortium name="DOE Joint Genome Institute"/>
            <consortium name="Mycorrhizal Genomics Consortium"/>
            <person name="Kohler A."/>
            <person name="Kuo A."/>
            <person name="Nagy L.G."/>
            <person name="Floudas D."/>
            <person name="Copeland A."/>
            <person name="Barry K.W."/>
            <person name="Cichocki N."/>
            <person name="Veneault-Fourrey C."/>
            <person name="LaButti K."/>
            <person name="Lindquist E.A."/>
            <person name="Lipzen A."/>
            <person name="Lundell T."/>
            <person name="Morin E."/>
            <person name="Murat C."/>
            <person name="Riley R."/>
            <person name="Ohm R."/>
            <person name="Sun H."/>
            <person name="Tunlid A."/>
            <person name="Henrissat B."/>
            <person name="Grigoriev I.V."/>
            <person name="Hibbett D.S."/>
            <person name="Martin F."/>
        </authorList>
    </citation>
    <scope>NUCLEOTIDE SEQUENCE [LARGE SCALE GENOMIC DNA]</scope>
    <source>
        <strain evidence="3">441</strain>
    </source>
</reference>
<dbReference type="EMBL" id="KN833691">
    <property type="protein sequence ID" value="KIK28738.1"/>
    <property type="molecule type" value="Genomic_DNA"/>
</dbReference>
<gene>
    <name evidence="2" type="ORF">PISMIDRAFT_27280</name>
</gene>
<dbReference type="Proteomes" id="UP000054018">
    <property type="component" value="Unassembled WGS sequence"/>
</dbReference>
<dbReference type="HOGENOM" id="CLU_674581_0_0_1"/>
<dbReference type="PANTHER" id="PTHR24148">
    <property type="entry name" value="ANKYRIN REPEAT DOMAIN-CONTAINING PROTEIN 39 HOMOLOG-RELATED"/>
    <property type="match status" value="1"/>
</dbReference>